<gene>
    <name evidence="3" type="ORF">PLOB_00030958</name>
</gene>
<dbReference type="PANTHER" id="PTHR21255">
    <property type="entry name" value="T-COMPLEX-ASSOCIATED-TESTIS-EXPRESSED 1/ DYNEIN LIGHT CHAIN"/>
    <property type="match status" value="1"/>
</dbReference>
<dbReference type="Gene3D" id="3.30.1140.40">
    <property type="entry name" value="Tctex-1"/>
    <property type="match status" value="1"/>
</dbReference>
<dbReference type="InterPro" id="IPR038586">
    <property type="entry name" value="Tctex-1-like_sf"/>
</dbReference>
<name>A0ABN8MUQ3_9CNID</name>
<dbReference type="PANTHER" id="PTHR21255:SF65">
    <property type="entry name" value="TCTEX1 DOMAIN-CONTAINING PROTEIN 2"/>
    <property type="match status" value="1"/>
</dbReference>
<accession>A0ABN8MUQ3</accession>
<dbReference type="CDD" id="cd21451">
    <property type="entry name" value="DLC-like_TCTEX1D"/>
    <property type="match status" value="1"/>
</dbReference>
<evidence type="ECO:0000256" key="2">
    <source>
        <dbReference type="SAM" id="MobiDB-lite"/>
    </source>
</evidence>
<dbReference type="Proteomes" id="UP001159405">
    <property type="component" value="Unassembled WGS sequence"/>
</dbReference>
<dbReference type="InterPro" id="IPR005334">
    <property type="entry name" value="Tctex-1-like"/>
</dbReference>
<dbReference type="EMBL" id="CALNXK010000004">
    <property type="protein sequence ID" value="CAH3036407.1"/>
    <property type="molecule type" value="Genomic_DNA"/>
</dbReference>
<comment type="similarity">
    <text evidence="1">Belongs to the dynein light chain Tctex-type family.</text>
</comment>
<protein>
    <submittedName>
        <fullName evidence="3">Uncharacterized protein</fullName>
    </submittedName>
</protein>
<evidence type="ECO:0000313" key="3">
    <source>
        <dbReference type="EMBL" id="CAH3036407.1"/>
    </source>
</evidence>
<sequence length="184" mass="20409">MSASIKRGSGATPSGKNAHRSKLVISKLETKDVLQLKSAATTRSDNNVSDQNDDASVIGSEFSTGKVFYENTYKFSPDAKMPAKKVETLAETILREQFVNDVYDSTKCKDKCQSVCQLIKDKVKELGPSRYKLVVVVHVGEKKSQGVQIASQCVWNDHFDNYVTAYFTNSTLFAQATVYALYVE</sequence>
<proteinExistence type="inferred from homology"/>
<comment type="caution">
    <text evidence="3">The sequence shown here is derived from an EMBL/GenBank/DDBJ whole genome shotgun (WGS) entry which is preliminary data.</text>
</comment>
<dbReference type="Pfam" id="PF03645">
    <property type="entry name" value="Tctex-1"/>
    <property type="match status" value="1"/>
</dbReference>
<keyword evidence="4" id="KW-1185">Reference proteome</keyword>
<evidence type="ECO:0000256" key="1">
    <source>
        <dbReference type="ARBA" id="ARBA00005361"/>
    </source>
</evidence>
<evidence type="ECO:0000313" key="4">
    <source>
        <dbReference type="Proteomes" id="UP001159405"/>
    </source>
</evidence>
<feature type="region of interest" description="Disordered" evidence="2">
    <location>
        <begin position="1"/>
        <end position="22"/>
    </location>
</feature>
<organism evidence="3 4">
    <name type="scientific">Porites lobata</name>
    <dbReference type="NCBI Taxonomy" id="104759"/>
    <lineage>
        <taxon>Eukaryota</taxon>
        <taxon>Metazoa</taxon>
        <taxon>Cnidaria</taxon>
        <taxon>Anthozoa</taxon>
        <taxon>Hexacorallia</taxon>
        <taxon>Scleractinia</taxon>
        <taxon>Fungiina</taxon>
        <taxon>Poritidae</taxon>
        <taxon>Porites</taxon>
    </lineage>
</organism>
<reference evidence="3 4" key="1">
    <citation type="submission" date="2022-05" db="EMBL/GenBank/DDBJ databases">
        <authorList>
            <consortium name="Genoscope - CEA"/>
            <person name="William W."/>
        </authorList>
    </citation>
    <scope>NUCLEOTIDE SEQUENCE [LARGE SCALE GENOMIC DNA]</scope>
</reference>